<evidence type="ECO:0000259" key="4">
    <source>
        <dbReference type="Pfam" id="PF15976"/>
    </source>
</evidence>
<evidence type="ECO:0000313" key="7">
    <source>
        <dbReference type="EMBL" id="SNU87994.1"/>
    </source>
</evidence>
<evidence type="ECO:0000259" key="5">
    <source>
        <dbReference type="Pfam" id="PF16967"/>
    </source>
</evidence>
<dbReference type="InterPro" id="IPR031917">
    <property type="entry name" value="Pilus_assem_C"/>
</dbReference>
<evidence type="ECO:0000256" key="2">
    <source>
        <dbReference type="SAM" id="MobiDB-lite"/>
    </source>
</evidence>
<dbReference type="InterPro" id="IPR032636">
    <property type="entry name" value="Pilus_assem_E-set-like_dom"/>
</dbReference>
<name>A0A239STC7_9BURK</name>
<evidence type="ECO:0000313" key="8">
    <source>
        <dbReference type="Proteomes" id="UP000215126"/>
    </source>
</evidence>
<evidence type="ECO:0000259" key="6">
    <source>
        <dbReference type="Pfam" id="PF17271"/>
    </source>
</evidence>
<feature type="signal peptide" evidence="3">
    <location>
        <begin position="1"/>
        <end position="24"/>
    </location>
</feature>
<dbReference type="RefSeq" id="WP_052253088.1">
    <property type="nucleotide sequence ID" value="NZ_CP010431.2"/>
</dbReference>
<keyword evidence="1 3" id="KW-0732">Signal</keyword>
<protein>
    <submittedName>
        <fullName evidence="7">Fimbrial outer membrane usher protein TcfC</fullName>
    </submittedName>
</protein>
<gene>
    <name evidence="7" type="ORF">SAMEA4530655_04042</name>
</gene>
<sequence length="932" mass="98568">MRKRYRIVPICLPLLLAVSETVLATTERTASNVPPGFEDIALGQVEHLDIRLLGASLGVFPVFVRPDDVRLETPEALAHAIESRFGVDADVVSGATLVDALARPMSRNGHLACSAAAAKTGCRYLETASTDVIFDESQGVLDLFVAKAWIPSQTAGDGLHHANSPGSEPALIHSQIVNASTSDRYRNLTLMGNGALGISPASYAGFAWSLVHAGQRSADRTASTSNRILASVDSLYYRHDLGPTYYAQIGRMDQRNLFSAQGGSFGFTLLPVERFDGARFGTSRAYVNDAAVAQGSALTVLLTREARVDAYRGSELLGSAYLAAGVQQFDTRYFPEGAYLVTLRIFEGDTLVRTQSEPYTKVGGGAYGAGTQWFVQGGKAVNRRQSGNTGPGAQATVQSGVRTSFGPGLTFATGLVWLPSRGYNETQVGWQHAFALGRLTTTASLLTGTDGARGNTQSVSFANGIGLSIFRYQMRDATCRRGARSSTLGDVGFGCYDSLNASVSLPLNKWQGSAGYSESRTYGRGSTNVAWPQEDEFWQGGRERAGVSKTLQATLSRSFRWDKYSISARFGGFHRRHPDMARADIGGFVNLSLSAHRPAKADSTMSTFSAAGVDVRTGSGADRRVTTDYHASHSWTWDDTSRRELTVGATGTDGRMGTASLRGAMDGRYGDVNAMISRSFGHAGAGRSTGSLTAGYASSFAVSGDGVWFGPAMLAGEPPAGVGLAVDAGEGAGQESGGAAATLEVGGRPVTVDFGASALVPVSGYRAHHGEVSESRSGAGDHSVGLLRGAGSQEYFLTPGRMKVHRVTAGRSYTYVGRALGPDGFSLANARVLSVAATPLDDRGEFMIESPHPLTELYLLDGGQAMRCDIRNAERRDVIYLSGVTQCDVVAQDALPAPLQAQSRVRRMLSAAPHGQTPQAAVATMVTGEEGG</sequence>
<dbReference type="STRING" id="93222.NA29_24280"/>
<evidence type="ECO:0000256" key="3">
    <source>
        <dbReference type="SAM" id="SignalP"/>
    </source>
</evidence>
<dbReference type="EMBL" id="LT906435">
    <property type="protein sequence ID" value="SNU87994.1"/>
    <property type="molecule type" value="Genomic_DNA"/>
</dbReference>
<dbReference type="Proteomes" id="UP000215126">
    <property type="component" value="Chromosome 1"/>
</dbReference>
<proteinExistence type="predicted"/>
<dbReference type="KEGG" id="pspu:NA29_24280"/>
<organism evidence="7 8">
    <name type="scientific">Pandoraea sputorum</name>
    <dbReference type="NCBI Taxonomy" id="93222"/>
    <lineage>
        <taxon>Bacteria</taxon>
        <taxon>Pseudomonadati</taxon>
        <taxon>Pseudomonadota</taxon>
        <taxon>Betaproteobacteria</taxon>
        <taxon>Burkholderiales</taxon>
        <taxon>Burkholderiaceae</taxon>
        <taxon>Pandoraea</taxon>
    </lineage>
</organism>
<dbReference type="OrthoDB" id="7010570at2"/>
<dbReference type="Pfam" id="PF16967">
    <property type="entry name" value="TcfC"/>
    <property type="match status" value="1"/>
</dbReference>
<feature type="domain" description="Pilus assembly protein C-terminal" evidence="4">
    <location>
        <begin position="797"/>
        <end position="887"/>
    </location>
</feature>
<feature type="chain" id="PRO_5011482766" evidence="3">
    <location>
        <begin position="25"/>
        <end position="932"/>
    </location>
</feature>
<feature type="region of interest" description="Disordered" evidence="2">
    <location>
        <begin position="911"/>
        <end position="932"/>
    </location>
</feature>
<dbReference type="InterPro" id="IPR035224">
    <property type="entry name" value="Usher_TcfC"/>
</dbReference>
<feature type="domain" description="TcfC Usher-like barrel" evidence="6">
    <location>
        <begin position="369"/>
        <end position="775"/>
    </location>
</feature>
<accession>A0A239STC7</accession>
<dbReference type="AlphaFoldDB" id="A0A239STC7"/>
<dbReference type="GeneID" id="88096638"/>
<evidence type="ECO:0000256" key="1">
    <source>
        <dbReference type="ARBA" id="ARBA00022729"/>
    </source>
</evidence>
<dbReference type="Pfam" id="PF17271">
    <property type="entry name" value="Usher_TcfC"/>
    <property type="match status" value="1"/>
</dbReference>
<dbReference type="Pfam" id="PF15976">
    <property type="entry name" value="CooC_C"/>
    <property type="match status" value="1"/>
</dbReference>
<keyword evidence="8" id="KW-1185">Reference proteome</keyword>
<reference evidence="7 8" key="1">
    <citation type="submission" date="2017-06" db="EMBL/GenBank/DDBJ databases">
        <authorList>
            <consortium name="Pathogen Informatics"/>
        </authorList>
    </citation>
    <scope>NUCLEOTIDE SEQUENCE [LARGE SCALE GENOMIC DNA]</scope>
    <source>
        <strain evidence="7 8">NCTC13161</strain>
    </source>
</reference>
<feature type="domain" description="Pilus assembly protein E-set like" evidence="5">
    <location>
        <begin position="297"/>
        <end position="361"/>
    </location>
</feature>